<accession>A0A5K1ELF2</accession>
<evidence type="ECO:0000256" key="1">
    <source>
        <dbReference type="SAM" id="MobiDB-lite"/>
    </source>
</evidence>
<feature type="domain" description="Ty3 transposon capsid-like protein" evidence="2">
    <location>
        <begin position="112"/>
        <end position="293"/>
    </location>
</feature>
<gene>
    <name evidence="3" type="ORF">NYM_LOCUS20905</name>
</gene>
<protein>
    <recommendedName>
        <fullName evidence="2">Ty3 transposon capsid-like protein domain-containing protein</fullName>
    </recommendedName>
</protein>
<dbReference type="AlphaFoldDB" id="A0A5K1ELF2"/>
<feature type="compositionally biased region" description="Basic and acidic residues" evidence="1">
    <location>
        <begin position="14"/>
        <end position="23"/>
    </location>
</feature>
<dbReference type="InterPro" id="IPR045358">
    <property type="entry name" value="Ty3_capsid"/>
</dbReference>
<dbReference type="Pfam" id="PF19259">
    <property type="entry name" value="Ty3_capsid"/>
    <property type="match status" value="1"/>
</dbReference>
<feature type="region of interest" description="Disordered" evidence="1">
    <location>
        <begin position="1"/>
        <end position="31"/>
    </location>
</feature>
<evidence type="ECO:0000259" key="2">
    <source>
        <dbReference type="Pfam" id="PF19259"/>
    </source>
</evidence>
<reference evidence="3" key="1">
    <citation type="submission" date="2019-09" db="EMBL/GenBank/DDBJ databases">
        <authorList>
            <person name="Zhang L."/>
        </authorList>
    </citation>
    <scope>NUCLEOTIDE SEQUENCE</scope>
</reference>
<dbReference type="Gramene" id="NC6G0024790.1">
    <property type="protein sequence ID" value="NC6G0024790.1:cds"/>
    <property type="gene ID" value="NC6G0024790"/>
</dbReference>
<feature type="compositionally biased region" description="Basic and acidic residues" evidence="1">
    <location>
        <begin position="293"/>
        <end position="328"/>
    </location>
</feature>
<name>A0A5K1ELF2_9MAGN</name>
<dbReference type="EMBL" id="LR721784">
    <property type="protein sequence ID" value="VVW51179.1"/>
    <property type="molecule type" value="Genomic_DNA"/>
</dbReference>
<feature type="region of interest" description="Disordered" evidence="1">
    <location>
        <begin position="288"/>
        <end position="337"/>
    </location>
</feature>
<proteinExistence type="predicted"/>
<evidence type="ECO:0000313" key="3">
    <source>
        <dbReference type="EMBL" id="VVW51179.1"/>
    </source>
</evidence>
<organism evidence="3">
    <name type="scientific">Nymphaea colorata</name>
    <name type="common">pocket water lily</name>
    <dbReference type="NCBI Taxonomy" id="210225"/>
    <lineage>
        <taxon>Eukaryota</taxon>
        <taxon>Viridiplantae</taxon>
        <taxon>Streptophyta</taxon>
        <taxon>Embryophyta</taxon>
        <taxon>Tracheophyta</taxon>
        <taxon>Spermatophyta</taxon>
        <taxon>Magnoliopsida</taxon>
        <taxon>Nymphaeales</taxon>
        <taxon>Nymphaeaceae</taxon>
        <taxon>Nymphaea</taxon>
    </lineage>
</organism>
<sequence>MASQYNLRGAKGNEPARPEEASPAHDQGNLEETVNRLVAGVATHEEALGFAAETFDRFKEEMKLMRKQMAESVAMNRSLSDLVKILQDEVAGLRVSNQRLLRTNSASSSQERTSRVDVQRLAKYSGSRDVRAIDNFLFQVDYYLDLQNVVEENLKIKTATMLLEGDAVAWWRRKMLDIENGDCTITTFDDFRKQLKGYFMSVDAEKHAYRLVANLKQTGALRDYIQAYQKVMLDVPMMPEKDKLHWFIIGLQSWAQTDVERSNPETLEQAYVAAERLADTQRKSYTDTFKAVKKSDHGGKRDDRRDHNKNESEFQKPTERKTFFRKDYTGPPREVTC</sequence>